<accession>A0AC35EW95</accession>
<name>A0AC35EW95_9BILA</name>
<reference evidence="2" key="1">
    <citation type="submission" date="2022-11" db="UniProtKB">
        <authorList>
            <consortium name="WormBaseParasite"/>
        </authorList>
    </citation>
    <scope>IDENTIFICATION</scope>
</reference>
<evidence type="ECO:0000313" key="2">
    <source>
        <dbReference type="WBParaSite" id="PS1159_v2.g11464.t1"/>
    </source>
</evidence>
<evidence type="ECO:0000313" key="1">
    <source>
        <dbReference type="Proteomes" id="UP000887580"/>
    </source>
</evidence>
<protein>
    <submittedName>
        <fullName evidence="2">Uncharacterized protein</fullName>
    </submittedName>
</protein>
<proteinExistence type="predicted"/>
<dbReference type="WBParaSite" id="PS1159_v2.g11464.t1">
    <property type="protein sequence ID" value="PS1159_v2.g11464.t1"/>
    <property type="gene ID" value="PS1159_v2.g11464"/>
</dbReference>
<dbReference type="Proteomes" id="UP000887580">
    <property type="component" value="Unplaced"/>
</dbReference>
<organism evidence="1 2">
    <name type="scientific">Panagrolaimus sp. PS1159</name>
    <dbReference type="NCBI Taxonomy" id="55785"/>
    <lineage>
        <taxon>Eukaryota</taxon>
        <taxon>Metazoa</taxon>
        <taxon>Ecdysozoa</taxon>
        <taxon>Nematoda</taxon>
        <taxon>Chromadorea</taxon>
        <taxon>Rhabditida</taxon>
        <taxon>Tylenchina</taxon>
        <taxon>Panagrolaimomorpha</taxon>
        <taxon>Panagrolaimoidea</taxon>
        <taxon>Panagrolaimidae</taxon>
        <taxon>Panagrolaimus</taxon>
    </lineage>
</organism>
<sequence>MSNPRLFEVNLNSPSVYTIPSPSYTVTPGSPHSFYTKDQWPANQNGVCFDPSHYSQNSCHTNLPSDTPYVIRTLPCDPICAPNHIQSRRRQACTIFFGCFILALPILIFFIVMSIVLTQN</sequence>